<dbReference type="OrthoDB" id="5002087at2759"/>
<dbReference type="AlphaFoldDB" id="A0A8H5YZ22"/>
<keyword evidence="1" id="KW-0812">Transmembrane</keyword>
<gene>
    <name evidence="2" type="ORF">FMUND_4410</name>
</gene>
<keyword evidence="3" id="KW-1185">Reference proteome</keyword>
<accession>A0A8H5YZ22</accession>
<proteinExistence type="predicted"/>
<feature type="transmembrane region" description="Helical" evidence="1">
    <location>
        <begin position="56"/>
        <end position="78"/>
    </location>
</feature>
<organism evidence="2 3">
    <name type="scientific">Fusarium mundagurra</name>
    <dbReference type="NCBI Taxonomy" id="1567541"/>
    <lineage>
        <taxon>Eukaryota</taxon>
        <taxon>Fungi</taxon>
        <taxon>Dikarya</taxon>
        <taxon>Ascomycota</taxon>
        <taxon>Pezizomycotina</taxon>
        <taxon>Sordariomycetes</taxon>
        <taxon>Hypocreomycetidae</taxon>
        <taxon>Hypocreales</taxon>
        <taxon>Nectriaceae</taxon>
        <taxon>Fusarium</taxon>
        <taxon>Fusarium fujikuroi species complex</taxon>
    </lineage>
</organism>
<dbReference type="EMBL" id="JAAOAN010000133">
    <property type="protein sequence ID" value="KAF5720126.1"/>
    <property type="molecule type" value="Genomic_DNA"/>
</dbReference>
<dbReference type="Proteomes" id="UP000544331">
    <property type="component" value="Unassembled WGS sequence"/>
</dbReference>
<keyword evidence="1" id="KW-1133">Transmembrane helix</keyword>
<name>A0A8H5YZ22_9HYPO</name>
<keyword evidence="1" id="KW-0472">Membrane</keyword>
<feature type="transmembrane region" description="Helical" evidence="1">
    <location>
        <begin position="14"/>
        <end position="35"/>
    </location>
</feature>
<comment type="caution">
    <text evidence="2">The sequence shown here is derived from an EMBL/GenBank/DDBJ whole genome shotgun (WGS) entry which is preliminary data.</text>
</comment>
<sequence length="256" mass="28276">MIIPAALLAARGPITALTILVSTATFSAGAFFVSLRNTALDCPRHSATNAACGVDILTDLVTFIAAAGATIGATFIGLTSPTPRDSPVFRVDGVDVDWYENANWHRHGLNRTIDNPAVVEWQFNHTSPIQKYITYEKDGYLHKRLDTGVDIPDPSGKRALCRAYYDTRFWSDDLRSWEYRTTPDASVWADIGEDLFYQFVNREWKAGCVWFRGNKAASGGIYEASFELGASCSQEEPANLDCGKANYNVEVAGFHF</sequence>
<protein>
    <submittedName>
        <fullName evidence="2">Uncharacterized protein</fullName>
    </submittedName>
</protein>
<evidence type="ECO:0000313" key="2">
    <source>
        <dbReference type="EMBL" id="KAF5720126.1"/>
    </source>
</evidence>
<reference evidence="2 3" key="1">
    <citation type="submission" date="2020-05" db="EMBL/GenBank/DDBJ databases">
        <title>Identification and distribution of gene clusters putatively required for synthesis of sphingolipid metabolism inhibitors in phylogenetically diverse species of the filamentous fungus Fusarium.</title>
        <authorList>
            <person name="Kim H.-S."/>
            <person name="Busman M."/>
            <person name="Brown D.W."/>
            <person name="Divon H."/>
            <person name="Uhlig S."/>
            <person name="Proctor R.H."/>
        </authorList>
    </citation>
    <scope>NUCLEOTIDE SEQUENCE [LARGE SCALE GENOMIC DNA]</scope>
    <source>
        <strain evidence="2 3">NRRL 66235</strain>
    </source>
</reference>
<evidence type="ECO:0000256" key="1">
    <source>
        <dbReference type="SAM" id="Phobius"/>
    </source>
</evidence>
<evidence type="ECO:0000313" key="3">
    <source>
        <dbReference type="Proteomes" id="UP000544331"/>
    </source>
</evidence>